<dbReference type="EMBL" id="JAULSU010000006">
    <property type="protein sequence ID" value="KAK0614416.1"/>
    <property type="molecule type" value="Genomic_DNA"/>
</dbReference>
<reference evidence="2" key="1">
    <citation type="submission" date="2023-06" db="EMBL/GenBank/DDBJ databases">
        <title>Genome-scale phylogeny and comparative genomics of the fungal order Sordariales.</title>
        <authorList>
            <consortium name="Lawrence Berkeley National Laboratory"/>
            <person name="Hensen N."/>
            <person name="Bonometti L."/>
            <person name="Westerberg I."/>
            <person name="Brannstrom I.O."/>
            <person name="Guillou S."/>
            <person name="Cros-Aarteil S."/>
            <person name="Calhoun S."/>
            <person name="Haridas S."/>
            <person name="Kuo A."/>
            <person name="Mondo S."/>
            <person name="Pangilinan J."/>
            <person name="Riley R."/>
            <person name="Labutti K."/>
            <person name="Andreopoulos B."/>
            <person name="Lipzen A."/>
            <person name="Chen C."/>
            <person name="Yanf M."/>
            <person name="Daum C."/>
            <person name="Ng V."/>
            <person name="Clum A."/>
            <person name="Steindorff A."/>
            <person name="Ohm R."/>
            <person name="Martin F."/>
            <person name="Silar P."/>
            <person name="Natvig D."/>
            <person name="Lalanne C."/>
            <person name="Gautier V."/>
            <person name="Ament-Velasquez S.L."/>
            <person name="Kruys A."/>
            <person name="Hutchinson M.I."/>
            <person name="Powell A.J."/>
            <person name="Barry K."/>
            <person name="Miller A.N."/>
            <person name="Grigoriev I.V."/>
            <person name="Debuchy R."/>
            <person name="Gladieux P."/>
            <person name="Thoren M.H."/>
            <person name="Johannesson H."/>
        </authorList>
    </citation>
    <scope>NUCLEOTIDE SEQUENCE</scope>
    <source>
        <strain evidence="2">CBS 606.72</strain>
    </source>
</reference>
<comment type="caution">
    <text evidence="2">The sequence shown here is derived from an EMBL/GenBank/DDBJ whole genome shotgun (WGS) entry which is preliminary data.</text>
</comment>
<keyword evidence="1" id="KW-0732">Signal</keyword>
<name>A0AA39WFG4_9PEZI</name>
<accession>A0AA39WFG4</accession>
<organism evidence="2 3">
    <name type="scientific">Immersiella caudata</name>
    <dbReference type="NCBI Taxonomy" id="314043"/>
    <lineage>
        <taxon>Eukaryota</taxon>
        <taxon>Fungi</taxon>
        <taxon>Dikarya</taxon>
        <taxon>Ascomycota</taxon>
        <taxon>Pezizomycotina</taxon>
        <taxon>Sordariomycetes</taxon>
        <taxon>Sordariomycetidae</taxon>
        <taxon>Sordariales</taxon>
        <taxon>Lasiosphaeriaceae</taxon>
        <taxon>Immersiella</taxon>
    </lineage>
</organism>
<dbReference type="Proteomes" id="UP001175000">
    <property type="component" value="Unassembled WGS sequence"/>
</dbReference>
<proteinExistence type="predicted"/>
<evidence type="ECO:0000313" key="2">
    <source>
        <dbReference type="EMBL" id="KAK0614416.1"/>
    </source>
</evidence>
<evidence type="ECO:0000256" key="1">
    <source>
        <dbReference type="SAM" id="SignalP"/>
    </source>
</evidence>
<evidence type="ECO:0000313" key="3">
    <source>
        <dbReference type="Proteomes" id="UP001175000"/>
    </source>
</evidence>
<gene>
    <name evidence="2" type="ORF">B0T14DRAFT_528485</name>
</gene>
<dbReference type="AlphaFoldDB" id="A0AA39WFG4"/>
<feature type="signal peptide" evidence="1">
    <location>
        <begin position="1"/>
        <end position="27"/>
    </location>
</feature>
<keyword evidence="3" id="KW-1185">Reference proteome</keyword>
<sequence length="323" mass="34479">MTKSISLYRRLGLLAAGFISYTQGASAANPFVQQQYLIGDEGLQGYSNDDFRRAINVPIQERPRILPSINVTDPSHPNSPMNGWRLGVKFAENARFPEGNPNSGSKVFGAATLFLEPSRRELAEALDDYFLCSAVWTNGLSEMALAGAKGERGGTDFDSCDGMLSRECINEMVEGFRSSGFCQNQTMPRACAPFLANGTDGVTRGSNLPQTIGEIVANSERSTFYSAVTGPLDRNDDAAFETVRTWVFPVVLSWTPRVISAAPSFLGTPGDDTETRVACVSFAAAGSDSDKQSGDGIGSGSSRASGGVLLWLLVGALAACWNL</sequence>
<protein>
    <submittedName>
        <fullName evidence="2">Uncharacterized protein</fullName>
    </submittedName>
</protein>
<feature type="chain" id="PRO_5041259035" evidence="1">
    <location>
        <begin position="28"/>
        <end position="323"/>
    </location>
</feature>